<sequence>MAMAMLAQVYRISLWSLAYATRSFSEMTLRLSLFVPSVDIWAISPNKKRCKVLVTPTKPSISSSSLLTSVGRVTRSPAKVVPEIGTYVHEPECWVKRVVLAIWITSTFNLGSNSFFYGFSVVSRRERENAAGREAASDYQPQFVLTALNLLIMLDILTWTSGCCASISGAVRGVRHCLTTANEEEERGYEEYKSPNTNEKVFVYSLELHERVCELLRGQCWDNAYHGYPRYGWEFGMRRVLFVSRDKSTRLDKQPNPITVINGASAGACAVEVDNSSTINEQVKRKEKEKTQPFYSCDLISAAYSNHGRISVELNRPYDVIQPRCTTTAAIVRLQLQPIPPSQSYVHHAHIRPIACVDTMHIHGHDCQLTYIPCNKQVSNGLPALTSPHPKPCFSNWFAHDVRKRMSKSVKCARTIDHEKDNKKKNTTLNAYQKSE</sequence>
<accession>A0ACB8TYE5</accession>
<name>A0ACB8TYE5_9APHY</name>
<comment type="caution">
    <text evidence="1">The sequence shown here is derived from an EMBL/GenBank/DDBJ whole genome shotgun (WGS) entry which is preliminary data.</text>
</comment>
<evidence type="ECO:0000313" key="1">
    <source>
        <dbReference type="EMBL" id="KAI0087020.1"/>
    </source>
</evidence>
<proteinExistence type="predicted"/>
<reference evidence="1" key="1">
    <citation type="journal article" date="2021" name="Environ. Microbiol.">
        <title>Gene family expansions and transcriptome signatures uncover fungal adaptations to wood decay.</title>
        <authorList>
            <person name="Hage H."/>
            <person name="Miyauchi S."/>
            <person name="Viragh M."/>
            <person name="Drula E."/>
            <person name="Min B."/>
            <person name="Chaduli D."/>
            <person name="Navarro D."/>
            <person name="Favel A."/>
            <person name="Norest M."/>
            <person name="Lesage-Meessen L."/>
            <person name="Balint B."/>
            <person name="Merenyi Z."/>
            <person name="de Eugenio L."/>
            <person name="Morin E."/>
            <person name="Martinez A.T."/>
            <person name="Baldrian P."/>
            <person name="Stursova M."/>
            <person name="Martinez M.J."/>
            <person name="Novotny C."/>
            <person name="Magnuson J.K."/>
            <person name="Spatafora J.W."/>
            <person name="Maurice S."/>
            <person name="Pangilinan J."/>
            <person name="Andreopoulos W."/>
            <person name="LaButti K."/>
            <person name="Hundley H."/>
            <person name="Na H."/>
            <person name="Kuo A."/>
            <person name="Barry K."/>
            <person name="Lipzen A."/>
            <person name="Henrissat B."/>
            <person name="Riley R."/>
            <person name="Ahrendt S."/>
            <person name="Nagy L.G."/>
            <person name="Grigoriev I.V."/>
            <person name="Martin F."/>
            <person name="Rosso M.N."/>
        </authorList>
    </citation>
    <scope>NUCLEOTIDE SEQUENCE</scope>
    <source>
        <strain evidence="1">CBS 384.51</strain>
    </source>
</reference>
<dbReference type="Proteomes" id="UP001055072">
    <property type="component" value="Unassembled WGS sequence"/>
</dbReference>
<organism evidence="1 2">
    <name type="scientific">Irpex rosettiformis</name>
    <dbReference type="NCBI Taxonomy" id="378272"/>
    <lineage>
        <taxon>Eukaryota</taxon>
        <taxon>Fungi</taxon>
        <taxon>Dikarya</taxon>
        <taxon>Basidiomycota</taxon>
        <taxon>Agaricomycotina</taxon>
        <taxon>Agaricomycetes</taxon>
        <taxon>Polyporales</taxon>
        <taxon>Irpicaceae</taxon>
        <taxon>Irpex</taxon>
    </lineage>
</organism>
<protein>
    <submittedName>
        <fullName evidence="1">Uncharacterized protein</fullName>
    </submittedName>
</protein>
<keyword evidence="2" id="KW-1185">Reference proteome</keyword>
<gene>
    <name evidence="1" type="ORF">BDY19DRAFT_907883</name>
</gene>
<evidence type="ECO:0000313" key="2">
    <source>
        <dbReference type="Proteomes" id="UP001055072"/>
    </source>
</evidence>
<dbReference type="EMBL" id="MU274920">
    <property type="protein sequence ID" value="KAI0087020.1"/>
    <property type="molecule type" value="Genomic_DNA"/>
</dbReference>